<evidence type="ECO:0000313" key="2">
    <source>
        <dbReference type="Proteomes" id="UP000827872"/>
    </source>
</evidence>
<reference evidence="1" key="1">
    <citation type="submission" date="2021-08" db="EMBL/GenBank/DDBJ databases">
        <title>The first chromosome-level gecko genome reveals the dynamic sex chromosomes of Neotropical dwarf geckos (Sphaerodactylidae: Sphaerodactylus).</title>
        <authorList>
            <person name="Pinto B.J."/>
            <person name="Keating S.E."/>
            <person name="Gamble T."/>
        </authorList>
    </citation>
    <scope>NUCLEOTIDE SEQUENCE</scope>
    <source>
        <strain evidence="1">TG3544</strain>
    </source>
</reference>
<evidence type="ECO:0000313" key="1">
    <source>
        <dbReference type="EMBL" id="KAH8010738.1"/>
    </source>
</evidence>
<accession>A0ACB8FUF6</accession>
<organism evidence="1 2">
    <name type="scientific">Sphaerodactylus townsendi</name>
    <dbReference type="NCBI Taxonomy" id="933632"/>
    <lineage>
        <taxon>Eukaryota</taxon>
        <taxon>Metazoa</taxon>
        <taxon>Chordata</taxon>
        <taxon>Craniata</taxon>
        <taxon>Vertebrata</taxon>
        <taxon>Euteleostomi</taxon>
        <taxon>Lepidosauria</taxon>
        <taxon>Squamata</taxon>
        <taxon>Bifurcata</taxon>
        <taxon>Gekkota</taxon>
        <taxon>Sphaerodactylidae</taxon>
        <taxon>Sphaerodactylus</taxon>
    </lineage>
</organism>
<dbReference type="Proteomes" id="UP000827872">
    <property type="component" value="Linkage Group LG11"/>
</dbReference>
<keyword evidence="2" id="KW-1185">Reference proteome</keyword>
<comment type="caution">
    <text evidence="1">The sequence shown here is derived from an EMBL/GenBank/DDBJ whole genome shotgun (WGS) entry which is preliminary data.</text>
</comment>
<dbReference type="EMBL" id="CM037624">
    <property type="protein sequence ID" value="KAH8010738.1"/>
    <property type="molecule type" value="Genomic_DNA"/>
</dbReference>
<proteinExistence type="predicted"/>
<gene>
    <name evidence="1" type="ORF">K3G42_012172</name>
</gene>
<sequence>MSSLLANMTISRSNCPAGARVSVLSYNTHTKHLIRFSEFRQSDLLMKAVARIPLERSSGRRNIGAAMRFVARNVFKRHRHGILMRKVAIFLTDGPSQDATSINTAMLEFSALDITPVVIALSEVPNVRRAFSVDDTGRFQLLILDSEEDENLDTISNCALCFDKCQPDPECEVAVPSPILIDMDISYIIDSSRSVGSDEFETMKEFVSNMVDYFVITPNPLLPNGGARVALVQQASRNFTFNAETSPVYEEFDLTQYSNEDLMKRHILNSVRQQEGPSAIGHAIEWTINNVFLEAPSPRKHRVIFTVLGSKTSSQDREKLGKMALEAKCQGFTMFTFALGSGIDDAEVTELSSVPVEQHLLQLGRVGQLELPYALQFSRTFLNLLKRQMNPYPPLYLQEECESLDRGDTQQLIAKTDRVHFPQLDSSDIWQITELPNQNMQQNVMETTTEPIGYTEEAEIVYDYGHNDYFTDSNVHAINGTWNKQQFEQDACFVDVDSGECEDYRLMWYYHRERDMCFQFWYGGCGGNRNRFETQEECEMLCRKSA</sequence>
<name>A0ACB8FUF6_9SAUR</name>
<protein>
    <submittedName>
        <fullName evidence="1">Uncharacterized protein</fullName>
    </submittedName>
</protein>